<evidence type="ECO:0000313" key="2">
    <source>
        <dbReference type="EMBL" id="KAJ8391129.1"/>
    </source>
</evidence>
<sequence>MLCEKASLMPDGALRQGPPSRGAGRGAGGETGCLIAQHKEGPLSAAAGTAERGAMARAGENGVRGARRVARNDPLARRNPPVPGDPYASDIVHSRRRMLSVEKERLPVTLRCSEARKRAGAPRLLDASLGRARRARGGAGDVIETPRYRAVTYVPRPSRPLETPRRTFAVTRSSRGSATRCASPTSAFICWLLIPRRFFSNSLETLESQRCLWLLNLLPIIRNNRTSQKM</sequence>
<organism evidence="2 3">
    <name type="scientific">Aldrovandia affinis</name>
    <dbReference type="NCBI Taxonomy" id="143900"/>
    <lineage>
        <taxon>Eukaryota</taxon>
        <taxon>Metazoa</taxon>
        <taxon>Chordata</taxon>
        <taxon>Craniata</taxon>
        <taxon>Vertebrata</taxon>
        <taxon>Euteleostomi</taxon>
        <taxon>Actinopterygii</taxon>
        <taxon>Neopterygii</taxon>
        <taxon>Teleostei</taxon>
        <taxon>Notacanthiformes</taxon>
        <taxon>Halosauridae</taxon>
        <taxon>Aldrovandia</taxon>
    </lineage>
</organism>
<feature type="region of interest" description="Disordered" evidence="1">
    <location>
        <begin position="1"/>
        <end position="31"/>
    </location>
</feature>
<accession>A0AAD7RVL5</accession>
<dbReference type="AlphaFoldDB" id="A0AAD7RVL5"/>
<reference evidence="2" key="1">
    <citation type="journal article" date="2023" name="Science">
        <title>Genome structures resolve the early diversification of teleost fishes.</title>
        <authorList>
            <person name="Parey E."/>
            <person name="Louis A."/>
            <person name="Montfort J."/>
            <person name="Bouchez O."/>
            <person name="Roques C."/>
            <person name="Iampietro C."/>
            <person name="Lluch J."/>
            <person name="Castinel A."/>
            <person name="Donnadieu C."/>
            <person name="Desvignes T."/>
            <person name="Floi Bucao C."/>
            <person name="Jouanno E."/>
            <person name="Wen M."/>
            <person name="Mejri S."/>
            <person name="Dirks R."/>
            <person name="Jansen H."/>
            <person name="Henkel C."/>
            <person name="Chen W.J."/>
            <person name="Zahm M."/>
            <person name="Cabau C."/>
            <person name="Klopp C."/>
            <person name="Thompson A.W."/>
            <person name="Robinson-Rechavi M."/>
            <person name="Braasch I."/>
            <person name="Lecointre G."/>
            <person name="Bobe J."/>
            <person name="Postlethwait J.H."/>
            <person name="Berthelot C."/>
            <person name="Roest Crollius H."/>
            <person name="Guiguen Y."/>
        </authorList>
    </citation>
    <scope>NUCLEOTIDE SEQUENCE</scope>
    <source>
        <strain evidence="2">NC1722</strain>
    </source>
</reference>
<dbReference type="Proteomes" id="UP001221898">
    <property type="component" value="Unassembled WGS sequence"/>
</dbReference>
<evidence type="ECO:0000313" key="3">
    <source>
        <dbReference type="Proteomes" id="UP001221898"/>
    </source>
</evidence>
<comment type="caution">
    <text evidence="2">The sequence shown here is derived from an EMBL/GenBank/DDBJ whole genome shotgun (WGS) entry which is preliminary data.</text>
</comment>
<proteinExistence type="predicted"/>
<dbReference type="EMBL" id="JAINUG010000161">
    <property type="protein sequence ID" value="KAJ8391129.1"/>
    <property type="molecule type" value="Genomic_DNA"/>
</dbReference>
<name>A0AAD7RVL5_9TELE</name>
<protein>
    <submittedName>
        <fullName evidence="2">Uncharacterized protein</fullName>
    </submittedName>
</protein>
<evidence type="ECO:0000256" key="1">
    <source>
        <dbReference type="SAM" id="MobiDB-lite"/>
    </source>
</evidence>
<gene>
    <name evidence="2" type="ORF">AAFF_G00095580</name>
</gene>
<keyword evidence="3" id="KW-1185">Reference proteome</keyword>